<organism evidence="2 3">
    <name type="scientific">Panagrellus redivivus</name>
    <name type="common">Microworm</name>
    <dbReference type="NCBI Taxonomy" id="6233"/>
    <lineage>
        <taxon>Eukaryota</taxon>
        <taxon>Metazoa</taxon>
        <taxon>Ecdysozoa</taxon>
        <taxon>Nematoda</taxon>
        <taxon>Chromadorea</taxon>
        <taxon>Rhabditida</taxon>
        <taxon>Tylenchina</taxon>
        <taxon>Panagrolaimomorpha</taxon>
        <taxon>Panagrolaimoidea</taxon>
        <taxon>Panagrolaimidae</taxon>
        <taxon>Panagrellus</taxon>
    </lineage>
</organism>
<evidence type="ECO:0000313" key="3">
    <source>
        <dbReference type="WBParaSite" id="Pan_g8280.t1"/>
    </source>
</evidence>
<feature type="transmembrane region" description="Helical" evidence="1">
    <location>
        <begin position="255"/>
        <end position="286"/>
    </location>
</feature>
<reference evidence="3" key="2">
    <citation type="submission" date="2020-10" db="UniProtKB">
        <authorList>
            <consortium name="WormBaseParasite"/>
        </authorList>
    </citation>
    <scope>IDENTIFICATION</scope>
</reference>
<keyword evidence="1" id="KW-0472">Membrane</keyword>
<keyword evidence="1" id="KW-1133">Transmembrane helix</keyword>
<feature type="transmembrane region" description="Helical" evidence="1">
    <location>
        <begin position="216"/>
        <end position="243"/>
    </location>
</feature>
<feature type="transmembrane region" description="Helical" evidence="1">
    <location>
        <begin position="107"/>
        <end position="130"/>
    </location>
</feature>
<keyword evidence="2" id="KW-1185">Reference proteome</keyword>
<dbReference type="InterPro" id="IPR019422">
    <property type="entry name" value="7TM_GPCR_serpentine_rcpt_Srh"/>
</dbReference>
<dbReference type="Pfam" id="PF10318">
    <property type="entry name" value="7TM_GPCR_Srh"/>
    <property type="match status" value="1"/>
</dbReference>
<dbReference type="Proteomes" id="UP000492821">
    <property type="component" value="Unassembled WGS sequence"/>
</dbReference>
<evidence type="ECO:0000313" key="2">
    <source>
        <dbReference type="Proteomes" id="UP000492821"/>
    </source>
</evidence>
<accession>A0A7E4W7I8</accession>
<proteinExistence type="predicted"/>
<feature type="transmembrane region" description="Helical" evidence="1">
    <location>
        <begin position="150"/>
        <end position="170"/>
    </location>
</feature>
<name>A0A7E4W7I8_PANRE</name>
<feature type="transmembrane region" description="Helical" evidence="1">
    <location>
        <begin position="64"/>
        <end position="87"/>
    </location>
</feature>
<feature type="transmembrane region" description="Helical" evidence="1">
    <location>
        <begin position="33"/>
        <end position="52"/>
    </location>
</feature>
<sequence length="357" mass="40809">MWDDFFAKFIYTVDKDEPPIIAAYFFRNKTIELWVMFVVNLILGMFLNYVIFTQSSSLGSFKYYLFNQTFFAQILELTACVASPVFMGPFMGGYVGGLFRNVISTELTYLVAFVSLILFVHMLFGLFFSLFNRFVFIFQPKLKKLMHNKITLGCVAMLHFILDAYLIWLYDNAYMTHDETDFAIHYETGNVLDTWVVEKSIVYMGQHGGRKNFYCLVALCCGVVLFFGLVGIIIWFIAHVFMLKKTSVTLSSHSTYLLTTVLVQTGAFLVFLFGPSLFVLSCWTLAIPGSTTAVNVAATIIFFHEIIDILCTLYFVKPYREYCLSKISRYIPARISAKTSIVHSITVQVQSASERSH</sequence>
<protein>
    <submittedName>
        <fullName evidence="3">7TM_GPCR_Srx domain-containing protein</fullName>
    </submittedName>
</protein>
<feature type="transmembrane region" description="Helical" evidence="1">
    <location>
        <begin position="292"/>
        <end position="316"/>
    </location>
</feature>
<dbReference type="WBParaSite" id="Pan_g8280.t1">
    <property type="protein sequence ID" value="Pan_g8280.t1"/>
    <property type="gene ID" value="Pan_g8280"/>
</dbReference>
<evidence type="ECO:0000256" key="1">
    <source>
        <dbReference type="SAM" id="Phobius"/>
    </source>
</evidence>
<dbReference type="AlphaFoldDB" id="A0A7E4W7I8"/>
<keyword evidence="1" id="KW-0812">Transmembrane</keyword>
<reference evidence="2" key="1">
    <citation type="journal article" date="2013" name="Genetics">
        <title>The draft genome and transcriptome of Panagrellus redivivus are shaped by the harsh demands of a free-living lifestyle.</title>
        <authorList>
            <person name="Srinivasan J."/>
            <person name="Dillman A.R."/>
            <person name="Macchietto M.G."/>
            <person name="Heikkinen L."/>
            <person name="Lakso M."/>
            <person name="Fracchia K.M."/>
            <person name="Antoshechkin I."/>
            <person name="Mortazavi A."/>
            <person name="Wong G."/>
            <person name="Sternberg P.W."/>
        </authorList>
    </citation>
    <scope>NUCLEOTIDE SEQUENCE [LARGE SCALE GENOMIC DNA]</scope>
    <source>
        <strain evidence="2">MT8872</strain>
    </source>
</reference>